<reference evidence="1 2" key="1">
    <citation type="submission" date="2018-05" db="EMBL/GenBank/DDBJ databases">
        <title>Animal gut microbial communities from fecal samples from Wisconsin, USA.</title>
        <authorList>
            <person name="Neumann A."/>
        </authorList>
    </citation>
    <scope>NUCLEOTIDE SEQUENCE [LARGE SCALE GENOMIC DNA]</scope>
    <source>
        <strain evidence="1 2">UWS4</strain>
    </source>
</reference>
<proteinExistence type="predicted"/>
<keyword evidence="2" id="KW-1185">Reference proteome</keyword>
<dbReference type="Proteomes" id="UP000245523">
    <property type="component" value="Unassembled WGS sequence"/>
</dbReference>
<dbReference type="InterPro" id="IPR015943">
    <property type="entry name" value="WD40/YVTN_repeat-like_dom_sf"/>
</dbReference>
<sequence length="152" mass="17261">MAGFRDSISVENLDFASLVMWENGQGWDSVDASPYFRMGTTQSPDSARFFFRKGVEWNGKFYAATSENVWSLDAGDRVWTKLPEIPRSIPCTRDYANMPVNDVTVHHGKLYVATDDETIFALDEFSQTWRQINSLFFTGDTANSLIGVFYLS</sequence>
<comment type="caution">
    <text evidence="1">The sequence shown here is derived from an EMBL/GenBank/DDBJ whole genome shotgun (WGS) entry which is preliminary data.</text>
</comment>
<accession>A0ABX5LID8</accession>
<evidence type="ECO:0000313" key="1">
    <source>
        <dbReference type="EMBL" id="PWK93266.1"/>
    </source>
</evidence>
<protein>
    <submittedName>
        <fullName evidence="1">Pyrroloquinoline-quinone-binding quinoprotein</fullName>
    </submittedName>
</protein>
<dbReference type="SUPFAM" id="SSF50998">
    <property type="entry name" value="Quinoprotein alcohol dehydrogenase-like"/>
    <property type="match status" value="1"/>
</dbReference>
<dbReference type="EMBL" id="QGHD01000029">
    <property type="protein sequence ID" value="PWK93266.1"/>
    <property type="molecule type" value="Genomic_DNA"/>
</dbReference>
<dbReference type="RefSeq" id="WP_146193746.1">
    <property type="nucleotide sequence ID" value="NZ_QGHD01000029.1"/>
</dbReference>
<gene>
    <name evidence="1" type="ORF">B0H50_12934</name>
</gene>
<organism evidence="1 2">
    <name type="scientific">Hallerella porci</name>
    <dbReference type="NCBI Taxonomy" id="1945871"/>
    <lineage>
        <taxon>Bacteria</taxon>
        <taxon>Pseudomonadati</taxon>
        <taxon>Fibrobacterota</taxon>
        <taxon>Fibrobacteria</taxon>
        <taxon>Fibrobacterales</taxon>
        <taxon>Fibrobacteraceae</taxon>
        <taxon>Hallerella</taxon>
    </lineage>
</organism>
<name>A0ABX5LID8_9BACT</name>
<dbReference type="Gene3D" id="2.130.10.10">
    <property type="entry name" value="YVTN repeat-like/Quinoprotein amine dehydrogenase"/>
    <property type="match status" value="1"/>
</dbReference>
<evidence type="ECO:0000313" key="2">
    <source>
        <dbReference type="Proteomes" id="UP000245523"/>
    </source>
</evidence>
<dbReference type="InterPro" id="IPR011047">
    <property type="entry name" value="Quinoprotein_ADH-like_sf"/>
</dbReference>